<keyword evidence="1" id="KW-0378">Hydrolase</keyword>
<reference evidence="1 2" key="1">
    <citation type="submission" date="2020-01" db="EMBL/GenBank/DDBJ databases">
        <title>Anaeroalcalibacter tamaniensis gen. nov., sp. nov., moderately halophilic strictly anaerobic fermenter bacterium from mud volcano of Taman peninsula.</title>
        <authorList>
            <person name="Frolova A."/>
            <person name="Merkel A.Y."/>
            <person name="Slobodkin A.I."/>
        </authorList>
    </citation>
    <scope>NUCLEOTIDE SEQUENCE [LARGE SCALE GENOMIC DNA]</scope>
    <source>
        <strain evidence="1 2">F-3ap</strain>
    </source>
</reference>
<dbReference type="PANTHER" id="PTHR38659">
    <property type="entry name" value="METAL-DEPENDENT PHOSPHOHYDROLASE"/>
    <property type="match status" value="1"/>
</dbReference>
<name>A0A7X5KMD8_9FIRM</name>
<sequence>MEGIPSREEALALLLRYNKTDSLVRHALTVEGVMAHFAGLYPGEDPRVWGVMGLVHDLDYEMYPQEHCNKAEEILRAEGWPQEAVRAVLSHGYGICTQVRPESDLEKVLYAVDELTGLITATALMRPDRSVMDLEVKSVMKKWKQKNFAAGVDRSLIGEGVRNLGMTVEAVVEECIRGMRKIAPDIGLAGME</sequence>
<evidence type="ECO:0000313" key="1">
    <source>
        <dbReference type="EMBL" id="NDL66603.1"/>
    </source>
</evidence>
<dbReference type="RefSeq" id="WP_162369333.1">
    <property type="nucleotide sequence ID" value="NZ_JAAEEH010000004.1"/>
</dbReference>
<dbReference type="EMBL" id="JAAEEH010000004">
    <property type="protein sequence ID" value="NDL66603.1"/>
    <property type="molecule type" value="Genomic_DNA"/>
</dbReference>
<dbReference type="SUPFAM" id="SSF109604">
    <property type="entry name" value="HD-domain/PDEase-like"/>
    <property type="match status" value="1"/>
</dbReference>
<dbReference type="PANTHER" id="PTHR38659:SF2">
    <property type="entry name" value="HDIG DOMAIN PROTEIN"/>
    <property type="match status" value="1"/>
</dbReference>
<dbReference type="Proteomes" id="UP000461585">
    <property type="component" value="Unassembled WGS sequence"/>
</dbReference>
<proteinExistence type="predicted"/>
<comment type="caution">
    <text evidence="1">The sequence shown here is derived from an EMBL/GenBank/DDBJ whole genome shotgun (WGS) entry which is preliminary data.</text>
</comment>
<protein>
    <submittedName>
        <fullName evidence="1">Hydrolase</fullName>
    </submittedName>
</protein>
<organism evidence="1 2">
    <name type="scientific">Anaerotalea alkaliphila</name>
    <dbReference type="NCBI Taxonomy" id="2662126"/>
    <lineage>
        <taxon>Bacteria</taxon>
        <taxon>Bacillati</taxon>
        <taxon>Bacillota</taxon>
        <taxon>Clostridia</taxon>
        <taxon>Eubacteriales</taxon>
        <taxon>Anaerotalea</taxon>
    </lineage>
</organism>
<gene>
    <name evidence="1" type="ORF">GXN74_02415</name>
</gene>
<keyword evidence="2" id="KW-1185">Reference proteome</keyword>
<dbReference type="GO" id="GO:0016787">
    <property type="term" value="F:hydrolase activity"/>
    <property type="evidence" value="ECO:0007669"/>
    <property type="project" value="UniProtKB-KW"/>
</dbReference>
<evidence type="ECO:0000313" key="2">
    <source>
        <dbReference type="Proteomes" id="UP000461585"/>
    </source>
</evidence>
<dbReference type="AlphaFoldDB" id="A0A7X5KMD8"/>
<accession>A0A7X5KMD8</accession>